<dbReference type="eggNOG" id="ENOG50315IT">
    <property type="taxonomic scope" value="Bacteria"/>
</dbReference>
<dbReference type="EMBL" id="APMY01000046">
    <property type="protein sequence ID" value="EOM77295.1"/>
    <property type="molecule type" value="Genomic_DNA"/>
</dbReference>
<organism evidence="1 2">
    <name type="scientific">Rhodococcus rhodnii LMG 5362</name>
    <dbReference type="NCBI Taxonomy" id="1273125"/>
    <lineage>
        <taxon>Bacteria</taxon>
        <taxon>Bacillati</taxon>
        <taxon>Actinomycetota</taxon>
        <taxon>Actinomycetes</taxon>
        <taxon>Mycobacteriales</taxon>
        <taxon>Nocardiaceae</taxon>
        <taxon>Rhodococcus</taxon>
    </lineage>
</organism>
<name>R7WPV6_9NOCA</name>
<accession>R7WPV6</accession>
<comment type="caution">
    <text evidence="1">The sequence shown here is derived from an EMBL/GenBank/DDBJ whole genome shotgun (WGS) entry which is preliminary data.</text>
</comment>
<dbReference type="PATRIC" id="fig|1273125.3.peg.1311"/>
<gene>
    <name evidence="1" type="ORF">Rrhod_1357</name>
</gene>
<evidence type="ECO:0000313" key="1">
    <source>
        <dbReference type="EMBL" id="EOM77295.1"/>
    </source>
</evidence>
<protein>
    <recommendedName>
        <fullName evidence="3">Head-to-tail adaptor</fullName>
    </recommendedName>
</protein>
<proteinExistence type="predicted"/>
<evidence type="ECO:0000313" key="2">
    <source>
        <dbReference type="Proteomes" id="UP000013525"/>
    </source>
</evidence>
<evidence type="ECO:0008006" key="3">
    <source>
        <dbReference type="Google" id="ProtNLM"/>
    </source>
</evidence>
<keyword evidence="2" id="KW-1185">Reference proteome</keyword>
<dbReference type="RefSeq" id="WP_010837421.1">
    <property type="nucleotide sequence ID" value="NZ_APMY01000046.1"/>
</dbReference>
<reference evidence="1 2" key="1">
    <citation type="journal article" date="2013" name="Genome Announc.">
        <title>Draft Genome Sequence of Rhodococcus rhodnii Strain LMG5362, a Symbiont of Rhodnius prolixus (Hemiptera, Reduviidae, Triatominae), the Principle Vector of Trypanosoma cruzi.</title>
        <authorList>
            <person name="Pachebat J.A."/>
            <person name="van Keulen G."/>
            <person name="Whitten M.M."/>
            <person name="Girdwood S."/>
            <person name="Del Sol R."/>
            <person name="Dyson P.J."/>
            <person name="Facey P.D."/>
        </authorList>
    </citation>
    <scope>NUCLEOTIDE SEQUENCE [LARGE SCALE GENOMIC DNA]</scope>
    <source>
        <strain evidence="1 2">LMG 5362</strain>
    </source>
</reference>
<dbReference type="AlphaFoldDB" id="R7WPV6"/>
<sequence>MAPVKIEPADLTAFNDLLDERKAREMIVDAMALASAPWVAPCIYDEDFAYPDQAKAIIRGAILRWADAGTGAITQLSAGSIQQTVDNRTERKRVFWPSEIVDLQRLCKGARAGTAFSIDTLPRRSP</sequence>
<dbReference type="Proteomes" id="UP000013525">
    <property type="component" value="Unassembled WGS sequence"/>
</dbReference>